<dbReference type="GO" id="GO:0008270">
    <property type="term" value="F:zinc ion binding"/>
    <property type="evidence" value="ECO:0007669"/>
    <property type="project" value="InterPro"/>
</dbReference>
<keyword evidence="9" id="KW-0378">Hydrolase</keyword>
<evidence type="ECO:0000256" key="15">
    <source>
        <dbReference type="PROSITE-ProRule" id="PRU01379"/>
    </source>
</evidence>
<keyword evidence="12" id="KW-1015">Disulfide bond</keyword>
<evidence type="ECO:0000256" key="4">
    <source>
        <dbReference type="ARBA" id="ARBA00022525"/>
    </source>
</evidence>
<dbReference type="PRINTS" id="PR00765">
    <property type="entry name" value="CRBOXYPTASEA"/>
</dbReference>
<sequence length="859" mass="96550">MDTYRRILVYATVLAVAVSAGADLARYDHFRLYRVLIRTQAQVEMLQQLEERSDSYSFMGHARQPNQNLTIMVAPHKIAEITELLDRYDLEGTILLYNMQDLIDREQSTIKPKTTPPEDFSWQYYHHLDTINAWLRLQVSRHPQLTLIELGSTYENQSLYGVKLEKNPANSAVFVECGIHAREWISPASCTFVLNELLTSDRADVRQLADNFNWYIFPVVNPDGYRYTFEGDRLWRKNTKPYGICRGVDLNRNFASDWNGPGASSDPCRYDFAGGSEASERETQMLTRYLVENVPKLKSYFSIHSFSQLVMFPYGYKTDRVPNYDDLVAIGRKGVEAIERTHGMKYVSGAMIETIYPSSGDSVDWVYSVLGVPVAYTFELRGPPDSTNMFVLPAEEIIPTAEELLAALVAMLGEATRLGYYEVASKMSGKAVSILSVVLALIVIILPIEGDVAVETAARYDNYRLYRVDLATDDHVQLFQQLEAKSDSCTFYGHARQPGQQLTIMVSASKVADFEDLLTLHSVSGRVLERNVQQLIDREATTVKPVTTDPAEMGWEHYYQLETIYAWMDSLAARYPEFVSTLEIGTSYEGRPIKGVKLSRRPDSKAIVVEGGIHAREWISPATATYLLHELITSTDPTVQELGTAYDWYFFPIVNPDGYRFTFTGDRLWRKNRKPYGLCRGVDLNRNFDSNWGGIGSSDDPCSYDFSGSGPFSEPESVAIANFVREHVGPARIRTYIALHSYSQLLMFPYGHTAEKVPNYADLQTITAKAIDALTAVNGTAFRGGSKYETIYPSSGGSIDWAYQPGGVPVSLTFELRGPPDSPDMFILPADQILPVGRETLAAFVAIVREAARLGYYAS</sequence>
<evidence type="ECO:0000313" key="17">
    <source>
        <dbReference type="EnsemblMetazoa" id="ASTEI03537-PA"/>
    </source>
</evidence>
<evidence type="ECO:0000313" key="18">
    <source>
        <dbReference type="Proteomes" id="UP000076408"/>
    </source>
</evidence>
<dbReference type="STRING" id="30069.A0A182Y501"/>
<evidence type="ECO:0000256" key="6">
    <source>
        <dbReference type="ARBA" id="ARBA00022670"/>
    </source>
</evidence>
<feature type="active site" description="Proton donor/acceptor" evidence="15">
    <location>
        <position position="815"/>
    </location>
</feature>
<evidence type="ECO:0000256" key="9">
    <source>
        <dbReference type="ARBA" id="ARBA00022801"/>
    </source>
</evidence>
<evidence type="ECO:0000256" key="13">
    <source>
        <dbReference type="ARBA" id="ARBA00057299"/>
    </source>
</evidence>
<comment type="similarity">
    <text evidence="3 15">Belongs to the peptidase M14 family.</text>
</comment>
<dbReference type="Proteomes" id="UP000076408">
    <property type="component" value="Unassembled WGS sequence"/>
</dbReference>
<keyword evidence="4" id="KW-0964">Secreted</keyword>
<dbReference type="PANTHER" id="PTHR11705">
    <property type="entry name" value="PROTEASE FAMILY M14 CARBOXYPEPTIDASE A,B"/>
    <property type="match status" value="1"/>
</dbReference>
<protein>
    <recommendedName>
        <fullName evidence="14">Zinc carboxypeptidase A 1</fullName>
    </recommendedName>
</protein>
<comment type="subcellular location">
    <subcellularLocation>
        <location evidence="2">Secreted</location>
    </subcellularLocation>
</comment>
<accession>A0A182Y501</accession>
<evidence type="ECO:0000256" key="10">
    <source>
        <dbReference type="ARBA" id="ARBA00022833"/>
    </source>
</evidence>
<feature type="active site" description="Proton donor/acceptor" evidence="15">
    <location>
        <position position="379"/>
    </location>
</feature>
<dbReference type="PROSITE" id="PS00132">
    <property type="entry name" value="CARBOXYPEPT_ZN_1"/>
    <property type="match status" value="1"/>
</dbReference>
<feature type="domain" description="Peptidase M14" evidence="16">
    <location>
        <begin position="557"/>
        <end position="851"/>
    </location>
</feature>
<feature type="domain" description="Peptidase M14" evidence="16">
    <location>
        <begin position="124"/>
        <end position="415"/>
    </location>
</feature>
<dbReference type="VEuPathDB" id="VectorBase:ASTEI20_040404"/>
<reference evidence="17" key="2">
    <citation type="submission" date="2020-05" db="UniProtKB">
        <authorList>
            <consortium name="EnsemblMetazoa"/>
        </authorList>
    </citation>
    <scope>IDENTIFICATION</scope>
    <source>
        <strain evidence="17">Indian</strain>
    </source>
</reference>
<dbReference type="EnsemblMetazoa" id="ASTEI03537-RA">
    <property type="protein sequence ID" value="ASTEI03537-PA"/>
    <property type="gene ID" value="ASTEI03537"/>
</dbReference>
<keyword evidence="8" id="KW-0732">Signal</keyword>
<dbReference type="SMART" id="SM00631">
    <property type="entry name" value="Zn_pept"/>
    <property type="match status" value="2"/>
</dbReference>
<dbReference type="OMA" id="FAFHSYG"/>
<dbReference type="VEuPathDB" id="VectorBase:ASTE000302"/>
<dbReference type="PROSITE" id="PS52035">
    <property type="entry name" value="PEPTIDASE_M14"/>
    <property type="match status" value="2"/>
</dbReference>
<dbReference type="InterPro" id="IPR003146">
    <property type="entry name" value="M14A_act_pep"/>
</dbReference>
<dbReference type="AlphaFoldDB" id="A0A182Y501"/>
<dbReference type="CDD" id="cd03860">
    <property type="entry name" value="M14_CP_A-B_like"/>
    <property type="match status" value="2"/>
</dbReference>
<name>A0A182Y501_ANOST</name>
<dbReference type="GO" id="GO:0006508">
    <property type="term" value="P:proteolysis"/>
    <property type="evidence" value="ECO:0007669"/>
    <property type="project" value="UniProtKB-KW"/>
</dbReference>
<evidence type="ECO:0000256" key="7">
    <source>
        <dbReference type="ARBA" id="ARBA00022723"/>
    </source>
</evidence>
<dbReference type="PANTHER" id="PTHR11705:SF60">
    <property type="entry name" value="FI16720P1"/>
    <property type="match status" value="1"/>
</dbReference>
<dbReference type="FunFam" id="3.40.630.10:FF:000040">
    <property type="entry name" value="zinc carboxypeptidase"/>
    <property type="match status" value="2"/>
</dbReference>
<comment type="cofactor">
    <cofactor evidence="1">
        <name>Zn(2+)</name>
        <dbReference type="ChEBI" id="CHEBI:29105"/>
    </cofactor>
</comment>
<dbReference type="VEuPathDB" id="VectorBase:ASTEI03537"/>
<dbReference type="Gene3D" id="3.30.70.340">
    <property type="entry name" value="Metallocarboxypeptidase-like"/>
    <property type="match status" value="2"/>
</dbReference>
<evidence type="ECO:0000256" key="8">
    <source>
        <dbReference type="ARBA" id="ARBA00022729"/>
    </source>
</evidence>
<dbReference type="Gene3D" id="3.40.630.10">
    <property type="entry name" value="Zn peptidases"/>
    <property type="match status" value="2"/>
</dbReference>
<keyword evidence="7" id="KW-0479">Metal-binding</keyword>
<evidence type="ECO:0000256" key="12">
    <source>
        <dbReference type="ARBA" id="ARBA00023157"/>
    </source>
</evidence>
<organism evidence="17 18">
    <name type="scientific">Anopheles stephensi</name>
    <name type="common">Indo-Pakistan malaria mosquito</name>
    <dbReference type="NCBI Taxonomy" id="30069"/>
    <lineage>
        <taxon>Eukaryota</taxon>
        <taxon>Metazoa</taxon>
        <taxon>Ecdysozoa</taxon>
        <taxon>Arthropoda</taxon>
        <taxon>Hexapoda</taxon>
        <taxon>Insecta</taxon>
        <taxon>Pterygota</taxon>
        <taxon>Neoptera</taxon>
        <taxon>Endopterygota</taxon>
        <taxon>Diptera</taxon>
        <taxon>Nematocera</taxon>
        <taxon>Culicoidea</taxon>
        <taxon>Culicidae</taxon>
        <taxon>Anophelinae</taxon>
        <taxon>Anopheles</taxon>
    </lineage>
</organism>
<dbReference type="Pfam" id="PF00246">
    <property type="entry name" value="Peptidase_M14"/>
    <property type="match status" value="2"/>
</dbReference>
<reference evidence="18" key="1">
    <citation type="journal article" date="2014" name="Genome Biol.">
        <title>Genome analysis of a major urban malaria vector mosquito, Anopheles stephensi.</title>
        <authorList>
            <person name="Jiang X."/>
            <person name="Peery A."/>
            <person name="Hall A.B."/>
            <person name="Sharma A."/>
            <person name="Chen X.G."/>
            <person name="Waterhouse R.M."/>
            <person name="Komissarov A."/>
            <person name="Riehle M.M."/>
            <person name="Shouche Y."/>
            <person name="Sharakhova M.V."/>
            <person name="Lawson D."/>
            <person name="Pakpour N."/>
            <person name="Arensburger P."/>
            <person name="Davidson V.L."/>
            <person name="Eiglmeier K."/>
            <person name="Emrich S."/>
            <person name="George P."/>
            <person name="Kennedy R.C."/>
            <person name="Mane S.P."/>
            <person name="Maslen G."/>
            <person name="Oringanje C."/>
            <person name="Qi Y."/>
            <person name="Settlage R."/>
            <person name="Tojo M."/>
            <person name="Tubio J.M."/>
            <person name="Unger M.F."/>
            <person name="Wang B."/>
            <person name="Vernick K.D."/>
            <person name="Ribeiro J.M."/>
            <person name="James A.A."/>
            <person name="Michel K."/>
            <person name="Riehle M.A."/>
            <person name="Luckhart S."/>
            <person name="Sharakhov I.V."/>
            <person name="Tu Z."/>
        </authorList>
    </citation>
    <scope>NUCLEOTIDE SEQUENCE [LARGE SCALE GENOMIC DNA]</scope>
    <source>
        <strain evidence="18">Indian</strain>
    </source>
</reference>
<evidence type="ECO:0000259" key="16">
    <source>
        <dbReference type="PROSITE" id="PS52035"/>
    </source>
</evidence>
<dbReference type="GO" id="GO:0004181">
    <property type="term" value="F:metallocarboxypeptidase activity"/>
    <property type="evidence" value="ECO:0007669"/>
    <property type="project" value="InterPro"/>
</dbReference>
<dbReference type="FunFam" id="3.30.70.340:FF:000002">
    <property type="entry name" value="Carboxypeptidase A"/>
    <property type="match status" value="2"/>
</dbReference>
<dbReference type="InterPro" id="IPR000834">
    <property type="entry name" value="Peptidase_M14"/>
</dbReference>
<evidence type="ECO:0000256" key="11">
    <source>
        <dbReference type="ARBA" id="ARBA00023049"/>
    </source>
</evidence>
<keyword evidence="11" id="KW-0482">Metalloprotease</keyword>
<dbReference type="InterPro" id="IPR057246">
    <property type="entry name" value="CARBOXYPEPT_ZN_1"/>
</dbReference>
<keyword evidence="10" id="KW-0862">Zinc</keyword>
<dbReference type="InterPro" id="IPR036990">
    <property type="entry name" value="M14A-like_propep"/>
</dbReference>
<evidence type="ECO:0000256" key="5">
    <source>
        <dbReference type="ARBA" id="ARBA00022645"/>
    </source>
</evidence>
<proteinExistence type="inferred from homology"/>
<evidence type="ECO:0000256" key="3">
    <source>
        <dbReference type="ARBA" id="ARBA00005988"/>
    </source>
</evidence>
<keyword evidence="6" id="KW-0645">Protease</keyword>
<comment type="function">
    <text evidence="13">Involved in the digestion of the blood meal.</text>
</comment>
<evidence type="ECO:0000256" key="2">
    <source>
        <dbReference type="ARBA" id="ARBA00004613"/>
    </source>
</evidence>
<dbReference type="SUPFAM" id="SSF53187">
    <property type="entry name" value="Zn-dependent exopeptidases"/>
    <property type="match status" value="2"/>
</dbReference>
<evidence type="ECO:0000256" key="1">
    <source>
        <dbReference type="ARBA" id="ARBA00001947"/>
    </source>
</evidence>
<keyword evidence="5" id="KW-0121">Carboxypeptidase</keyword>
<dbReference type="VEuPathDB" id="VectorBase:ASTEI20_033336"/>
<evidence type="ECO:0000256" key="14">
    <source>
        <dbReference type="ARBA" id="ARBA00069039"/>
    </source>
</evidence>
<dbReference type="PROSITE" id="PS00133">
    <property type="entry name" value="CARBOXYPEPT_ZN_2"/>
    <property type="match status" value="2"/>
</dbReference>
<dbReference type="InterPro" id="IPR057247">
    <property type="entry name" value="CARBOXYPEPT_ZN_2"/>
</dbReference>
<dbReference type="SUPFAM" id="SSF54897">
    <property type="entry name" value="Protease propeptides/inhibitors"/>
    <property type="match status" value="2"/>
</dbReference>
<dbReference type="GO" id="GO:0005615">
    <property type="term" value="C:extracellular space"/>
    <property type="evidence" value="ECO:0007669"/>
    <property type="project" value="TreeGrafter"/>
</dbReference>
<dbReference type="Pfam" id="PF02244">
    <property type="entry name" value="Propep_M14"/>
    <property type="match status" value="2"/>
</dbReference>
<keyword evidence="18" id="KW-1185">Reference proteome</keyword>